<dbReference type="EMBL" id="CP001739">
    <property type="protein sequence ID" value="ACZ08295.1"/>
    <property type="molecule type" value="Genomic_DNA"/>
</dbReference>
<dbReference type="HOGENOM" id="CLU_161224_0_0_0"/>
<name>D1AHR1_SEBTE</name>
<dbReference type="AlphaFoldDB" id="D1AHR1"/>
<reference evidence="1 2" key="2">
    <citation type="journal article" date="2010" name="Stand. Genomic Sci.">
        <title>Complete genome sequence of Sebaldella termitidis type strain (NCTC 11300).</title>
        <authorList>
            <person name="Harmon-Smith M."/>
            <person name="Celia L."/>
            <person name="Chertkov O."/>
            <person name="Lapidus A."/>
            <person name="Copeland A."/>
            <person name="Glavina Del Rio T."/>
            <person name="Nolan M."/>
            <person name="Lucas S."/>
            <person name="Tice H."/>
            <person name="Cheng J.F."/>
            <person name="Han C."/>
            <person name="Detter J.C."/>
            <person name="Bruce D."/>
            <person name="Goodwin L."/>
            <person name="Pitluck S."/>
            <person name="Pati A."/>
            <person name="Liolios K."/>
            <person name="Ivanova N."/>
            <person name="Mavromatis K."/>
            <person name="Mikhailova N."/>
            <person name="Chen A."/>
            <person name="Palaniappan K."/>
            <person name="Land M."/>
            <person name="Hauser L."/>
            <person name="Chang Y.J."/>
            <person name="Jeffries C.D."/>
            <person name="Brettin T."/>
            <person name="Goker M."/>
            <person name="Beck B."/>
            <person name="Bristow J."/>
            <person name="Eisen J.A."/>
            <person name="Markowitz V."/>
            <person name="Hugenholtz P."/>
            <person name="Kyrpides N.C."/>
            <person name="Klenk H.P."/>
            <person name="Chen F."/>
        </authorList>
    </citation>
    <scope>NUCLEOTIDE SEQUENCE [LARGE SCALE GENOMIC DNA]</scope>
    <source>
        <strain evidence="2">ATCC 33386 / NCTC 11300</strain>
    </source>
</reference>
<organism evidence="1 2">
    <name type="scientific">Sebaldella termitidis (strain ATCC 33386 / NCTC 11300)</name>
    <dbReference type="NCBI Taxonomy" id="526218"/>
    <lineage>
        <taxon>Bacteria</taxon>
        <taxon>Fusobacteriati</taxon>
        <taxon>Fusobacteriota</taxon>
        <taxon>Fusobacteriia</taxon>
        <taxon>Fusobacteriales</taxon>
        <taxon>Leptotrichiaceae</taxon>
        <taxon>Sebaldella</taxon>
    </lineage>
</organism>
<sequence length="119" mass="13638">MVKGHRKALESLYLAVCNIYAFIKEEDEFELTDQTEQLIYENKKCRVSYKNISAANQTESFATTAQEIKLFIAPELLIPPGSTIEVTQNNRTEKYKSSGKAAVYTNHQEIILNLYEERA</sequence>
<gene>
    <name evidence="1" type="ordered locus">Sterm_1433</name>
</gene>
<evidence type="ECO:0000313" key="1">
    <source>
        <dbReference type="EMBL" id="ACZ08295.1"/>
    </source>
</evidence>
<evidence type="ECO:0008006" key="3">
    <source>
        <dbReference type="Google" id="ProtNLM"/>
    </source>
</evidence>
<protein>
    <recommendedName>
        <fullName evidence="3">Phage protein</fullName>
    </recommendedName>
</protein>
<evidence type="ECO:0000313" key="2">
    <source>
        <dbReference type="Proteomes" id="UP000000845"/>
    </source>
</evidence>
<dbReference type="STRING" id="526218.Sterm_1433"/>
<proteinExistence type="predicted"/>
<dbReference type="eggNOG" id="ENOG50332HW">
    <property type="taxonomic scope" value="Bacteria"/>
</dbReference>
<dbReference type="Proteomes" id="UP000000845">
    <property type="component" value="Chromosome"/>
</dbReference>
<dbReference type="RefSeq" id="WP_012860891.1">
    <property type="nucleotide sequence ID" value="NC_013517.1"/>
</dbReference>
<accession>D1AHR1</accession>
<keyword evidence="2" id="KW-1185">Reference proteome</keyword>
<dbReference type="KEGG" id="str:Sterm_1433"/>
<reference evidence="2" key="1">
    <citation type="submission" date="2009-09" db="EMBL/GenBank/DDBJ databases">
        <title>The complete chromosome of Sebaldella termitidis ATCC 33386.</title>
        <authorList>
            <consortium name="US DOE Joint Genome Institute (JGI-PGF)"/>
            <person name="Lucas S."/>
            <person name="Copeland A."/>
            <person name="Lapidus A."/>
            <person name="Glavina del Rio T."/>
            <person name="Dalin E."/>
            <person name="Tice H."/>
            <person name="Bruce D."/>
            <person name="Goodwin L."/>
            <person name="Pitluck S."/>
            <person name="Kyrpides N."/>
            <person name="Mavromatis K."/>
            <person name="Ivanova N."/>
            <person name="Mikhailova N."/>
            <person name="Sims D."/>
            <person name="Meincke L."/>
            <person name="Brettin T."/>
            <person name="Detter J.C."/>
            <person name="Han C."/>
            <person name="Larimer F."/>
            <person name="Land M."/>
            <person name="Hauser L."/>
            <person name="Markowitz V."/>
            <person name="Cheng J.F."/>
            <person name="Hugenholtz P."/>
            <person name="Woyke T."/>
            <person name="Wu D."/>
            <person name="Eisen J.A."/>
        </authorList>
    </citation>
    <scope>NUCLEOTIDE SEQUENCE [LARGE SCALE GENOMIC DNA]</scope>
    <source>
        <strain evidence="2">ATCC 33386 / NCTC 11300</strain>
    </source>
</reference>